<evidence type="ECO:0000256" key="5">
    <source>
        <dbReference type="HAMAP-Rule" id="MF_00841"/>
    </source>
</evidence>
<organism evidence="8 9">
    <name type="scientific">Streptococcus gallolyticus</name>
    <dbReference type="NCBI Taxonomy" id="315405"/>
    <lineage>
        <taxon>Bacteria</taxon>
        <taxon>Bacillati</taxon>
        <taxon>Bacillota</taxon>
        <taxon>Bacilli</taxon>
        <taxon>Lactobacillales</taxon>
        <taxon>Streptococcaceae</taxon>
        <taxon>Streptococcus</taxon>
    </lineage>
</organism>
<dbReference type="InterPro" id="IPR058591">
    <property type="entry name" value="Gtf3_N"/>
</dbReference>
<dbReference type="InterPro" id="IPR058592">
    <property type="entry name" value="Gtf3_C"/>
</dbReference>
<comment type="function">
    <text evidence="5">Required for polymorphic O-glycosylation of the serine-rich repeat protein in this bacteria. Catalyzes the second step in glycosylation by transferring glucose from UDP-glucose to the terminal GlcNAc moiety of the 3-O-(N-acetyl-alpha-D-glucosaminyl)-L-seryl-[protein] resulting from the first glycosylation step.</text>
</comment>
<comment type="pathway">
    <text evidence="1 5">Protein modification; protein glycosylation.</text>
</comment>
<dbReference type="SUPFAM" id="SSF53756">
    <property type="entry name" value="UDP-Glycosyltransferase/glycogen phosphorylase"/>
    <property type="match status" value="1"/>
</dbReference>
<evidence type="ECO:0000256" key="3">
    <source>
        <dbReference type="ARBA" id="ARBA00022679"/>
    </source>
</evidence>
<evidence type="ECO:0000256" key="4">
    <source>
        <dbReference type="ARBA" id="ARBA00022741"/>
    </source>
</evidence>
<comment type="subunit">
    <text evidence="5">Homotetramer; a dimer of dimers.</text>
</comment>
<evidence type="ECO:0000256" key="1">
    <source>
        <dbReference type="ARBA" id="ARBA00004922"/>
    </source>
</evidence>
<evidence type="ECO:0000259" key="6">
    <source>
        <dbReference type="Pfam" id="PF26334"/>
    </source>
</evidence>
<protein>
    <recommendedName>
        <fullName evidence="5">Glucosyltransferase 3</fullName>
        <ecNumber evidence="5">2.4.1.-</ecNumber>
    </recommendedName>
</protein>
<keyword evidence="4 5" id="KW-0547">Nucleotide-binding</keyword>
<reference evidence="8 9" key="1">
    <citation type="submission" date="2014-02" db="EMBL/GenBank/DDBJ databases">
        <authorList>
            <person name="Manrique M."/>
        </authorList>
    </citation>
    <scope>NUCLEOTIDE SEQUENCE [LARGE SCALE GENOMIC DNA]</scope>
    <source>
        <strain evidence="8 9">LMG17956</strain>
    </source>
</reference>
<dbReference type="Proteomes" id="UP000027584">
    <property type="component" value="Unassembled WGS sequence"/>
</dbReference>
<reference evidence="8 9" key="2">
    <citation type="submission" date="2014-05" db="EMBL/GenBank/DDBJ databases">
        <title>Genome sequence of Streptococcus gallolyticus.</title>
        <authorList>
            <person name="Del Campo R."/>
        </authorList>
    </citation>
    <scope>NUCLEOTIDE SEQUENCE [LARGE SCALE GENOMIC DNA]</scope>
    <source>
        <strain evidence="8 9">LMG17956</strain>
    </source>
</reference>
<feature type="domain" description="Glucosyltransferase 3-like N-terminal" evidence="6">
    <location>
        <begin position="3"/>
        <end position="153"/>
    </location>
</feature>
<dbReference type="PIRSF" id="PIRSF007023">
    <property type="entry name" value="UDP-Galf_transf"/>
    <property type="match status" value="1"/>
</dbReference>
<name>A0A060RL69_9STRE</name>
<evidence type="ECO:0000256" key="2">
    <source>
        <dbReference type="ARBA" id="ARBA00022676"/>
    </source>
</evidence>
<gene>
    <name evidence="5" type="primary">gtf3</name>
    <name evidence="8" type="ORF">BN963_SGAL_01708</name>
</gene>
<keyword evidence="2 5" id="KW-0328">Glycosyltransferase</keyword>
<proteinExistence type="inferred from homology"/>
<feature type="binding site" evidence="5">
    <location>
        <position position="179"/>
    </location>
    <ligand>
        <name>UDP</name>
        <dbReference type="ChEBI" id="CHEBI:58223"/>
    </ligand>
</feature>
<dbReference type="RefSeq" id="WP_039694804.1">
    <property type="nucleotide sequence ID" value="NZ_JAMDHZ010000010.1"/>
</dbReference>
<dbReference type="EC" id="2.4.1.-" evidence="5"/>
<comment type="similarity">
    <text evidence="5">Belongs to the Gtf3 glucosyltransferase family.</text>
</comment>
<dbReference type="InterPro" id="IPR043676">
    <property type="entry name" value="Gtf3"/>
</dbReference>
<dbReference type="Gene3D" id="3.40.50.2000">
    <property type="entry name" value="Glycogen Phosphorylase B"/>
    <property type="match status" value="2"/>
</dbReference>
<comment type="domain">
    <text evidence="5">Dimerizes via the C-terminus; dimerization is required for tetramer formation. Binds protein substrate via an exposed loop in the N-terminus.</text>
</comment>
<feature type="domain" description="Glucosyltransferase 3-like C-terminal" evidence="7">
    <location>
        <begin position="171"/>
        <end position="322"/>
    </location>
</feature>
<keyword evidence="3 5" id="KW-0808">Transferase</keyword>
<feature type="binding site" evidence="5">
    <location>
        <begin position="244"/>
        <end position="249"/>
    </location>
    <ligand>
        <name>UDP</name>
        <dbReference type="ChEBI" id="CHEBI:58223"/>
    </ligand>
</feature>
<dbReference type="HAMAP" id="MF_00841">
    <property type="entry name" value="Gtf3"/>
    <property type="match status" value="1"/>
</dbReference>
<feature type="binding site" evidence="5">
    <location>
        <position position="16"/>
    </location>
    <ligand>
        <name>UDP</name>
        <dbReference type="ChEBI" id="CHEBI:58223"/>
    </ligand>
</feature>
<dbReference type="AlphaFoldDB" id="A0A060RL69"/>
<evidence type="ECO:0000313" key="8">
    <source>
        <dbReference type="EMBL" id="CDO18509.1"/>
    </source>
</evidence>
<comment type="caution">
    <text evidence="8">The sequence shown here is derived from an EMBL/GenBank/DDBJ whole genome shotgun (WGS) entry which is preliminary data.</text>
</comment>
<sequence>MRIYITNINGQSGMSTAQIAQNMVVDIGAELGYRELSIYNYNIKSDSPSELTKRIDGILAGLRAGDIVIFQVPTWNTTDFDIRFMQKLRLYNIKIAVFIHDVVPLMFSGNYYLMSYTIDYFNMADLIIAPSQAMLDTLSEQGLTVKKTLIQGMWDHPTHLPLQKAQNRKVIHFPGNPERFSFVTKWAEATPLHLYTNRHAELPANVIMKGYLPEDQLLLEMSQGGFGLVWMDDHDKGYQKLYCPYKLGAFIAAGIPVIVQRGIANQNIIEKNKLGFIVDDLAEASRIVEELSDDAYQDLVTSVRQFNPLVRQGYFTRKLLTDTVFTLLMQ</sequence>
<evidence type="ECO:0000313" key="9">
    <source>
        <dbReference type="Proteomes" id="UP000027584"/>
    </source>
</evidence>
<evidence type="ECO:0000259" key="7">
    <source>
        <dbReference type="Pfam" id="PF26337"/>
    </source>
</evidence>
<accession>A0A060RL69</accession>
<dbReference type="Pfam" id="PF26334">
    <property type="entry name" value="Gtf3_N"/>
    <property type="match status" value="1"/>
</dbReference>
<dbReference type="UniPathway" id="UPA00378"/>
<dbReference type="GO" id="GO:0035251">
    <property type="term" value="F:UDP-glucosyltransferase activity"/>
    <property type="evidence" value="ECO:0007669"/>
    <property type="project" value="UniProtKB-UniRule"/>
</dbReference>
<dbReference type="EMBL" id="CCBC010000193">
    <property type="protein sequence ID" value="CDO18509.1"/>
    <property type="molecule type" value="Genomic_DNA"/>
</dbReference>
<dbReference type="GO" id="GO:0000166">
    <property type="term" value="F:nucleotide binding"/>
    <property type="evidence" value="ECO:0007669"/>
    <property type="project" value="UniProtKB-KW"/>
</dbReference>
<dbReference type="Pfam" id="PF26337">
    <property type="entry name" value="Gtf3_C"/>
    <property type="match status" value="1"/>
</dbReference>